<dbReference type="GO" id="GO:0005886">
    <property type="term" value="C:plasma membrane"/>
    <property type="evidence" value="ECO:0007669"/>
    <property type="project" value="UniProtKB-SubCell"/>
</dbReference>
<comment type="caution">
    <text evidence="9">The sequence shown here is derived from an EMBL/GenBank/DDBJ whole genome shotgun (WGS) entry which is preliminary data.</text>
</comment>
<proteinExistence type="predicted"/>
<feature type="transmembrane region" description="Helical" evidence="7">
    <location>
        <begin position="351"/>
        <end position="377"/>
    </location>
</feature>
<feature type="transmembrane region" description="Helical" evidence="7">
    <location>
        <begin position="296"/>
        <end position="314"/>
    </location>
</feature>
<evidence type="ECO:0000256" key="7">
    <source>
        <dbReference type="SAM" id="Phobius"/>
    </source>
</evidence>
<feature type="transmembrane region" description="Helical" evidence="7">
    <location>
        <begin position="423"/>
        <end position="446"/>
    </location>
</feature>
<evidence type="ECO:0000256" key="1">
    <source>
        <dbReference type="ARBA" id="ARBA00004651"/>
    </source>
</evidence>
<keyword evidence="10" id="KW-1185">Reference proteome</keyword>
<feature type="transmembrane region" description="Helical" evidence="7">
    <location>
        <begin position="262"/>
        <end position="284"/>
    </location>
</feature>
<evidence type="ECO:0000313" key="9">
    <source>
        <dbReference type="EMBL" id="NMN98742.1"/>
    </source>
</evidence>
<reference evidence="9 10" key="2">
    <citation type="submission" date="2020-06" db="EMBL/GenBank/DDBJ databases">
        <title>Antribacter stalactiti gen. nov., sp. nov., a new member of the family Nacardiaceae isolated from a cave.</title>
        <authorList>
            <person name="Kim I.S."/>
        </authorList>
    </citation>
    <scope>NUCLEOTIDE SEQUENCE [LARGE SCALE GENOMIC DNA]</scope>
    <source>
        <strain evidence="9 10">YC2-7</strain>
    </source>
</reference>
<dbReference type="PANTHER" id="PTHR42718">
    <property type="entry name" value="MAJOR FACILITATOR SUPERFAMILY MULTIDRUG TRANSPORTER MFSC"/>
    <property type="match status" value="1"/>
</dbReference>
<gene>
    <name evidence="9" type="ORF">FGL95_27285</name>
</gene>
<keyword evidence="2" id="KW-0813">Transport</keyword>
<reference evidence="9 10" key="1">
    <citation type="submission" date="2019-05" db="EMBL/GenBank/DDBJ databases">
        <authorList>
            <person name="Lee S.D."/>
        </authorList>
    </citation>
    <scope>NUCLEOTIDE SEQUENCE [LARGE SCALE GENOMIC DNA]</scope>
    <source>
        <strain evidence="9 10">YC2-7</strain>
    </source>
</reference>
<feature type="domain" description="Major facilitator superfamily (MFS) profile" evidence="8">
    <location>
        <begin position="8"/>
        <end position="453"/>
    </location>
</feature>
<feature type="transmembrane region" description="Helical" evidence="7">
    <location>
        <begin position="46"/>
        <end position="65"/>
    </location>
</feature>
<feature type="transmembrane region" description="Helical" evidence="7">
    <location>
        <begin position="194"/>
        <end position="212"/>
    </location>
</feature>
<keyword evidence="4 7" id="KW-0812">Transmembrane</keyword>
<feature type="transmembrane region" description="Helical" evidence="7">
    <location>
        <begin position="398"/>
        <end position="417"/>
    </location>
</feature>
<dbReference type="InterPro" id="IPR011701">
    <property type="entry name" value="MFS"/>
</dbReference>
<comment type="subcellular location">
    <subcellularLocation>
        <location evidence="1">Cell membrane</location>
        <topology evidence="1">Multi-pass membrane protein</topology>
    </subcellularLocation>
</comment>
<protein>
    <submittedName>
        <fullName evidence="9">MFS transporter</fullName>
    </submittedName>
</protein>
<evidence type="ECO:0000256" key="6">
    <source>
        <dbReference type="ARBA" id="ARBA00023136"/>
    </source>
</evidence>
<feature type="transmembrane region" description="Helical" evidence="7">
    <location>
        <begin position="224"/>
        <end position="241"/>
    </location>
</feature>
<feature type="transmembrane region" description="Helical" evidence="7">
    <location>
        <begin position="106"/>
        <end position="125"/>
    </location>
</feature>
<dbReference type="GO" id="GO:0022857">
    <property type="term" value="F:transmembrane transporter activity"/>
    <property type="evidence" value="ECO:0007669"/>
    <property type="project" value="InterPro"/>
</dbReference>
<evidence type="ECO:0000313" key="10">
    <source>
        <dbReference type="Proteomes" id="UP000535543"/>
    </source>
</evidence>
<dbReference type="SUPFAM" id="SSF103473">
    <property type="entry name" value="MFS general substrate transporter"/>
    <property type="match status" value="1"/>
</dbReference>
<evidence type="ECO:0000256" key="3">
    <source>
        <dbReference type="ARBA" id="ARBA00022475"/>
    </source>
</evidence>
<organism evidence="9 10">
    <name type="scientific">Antrihabitans stalactiti</name>
    <dbReference type="NCBI Taxonomy" id="2584121"/>
    <lineage>
        <taxon>Bacteria</taxon>
        <taxon>Bacillati</taxon>
        <taxon>Actinomycetota</taxon>
        <taxon>Actinomycetes</taxon>
        <taxon>Mycobacteriales</taxon>
        <taxon>Nocardiaceae</taxon>
        <taxon>Antrihabitans</taxon>
    </lineage>
</organism>
<keyword evidence="3" id="KW-1003">Cell membrane</keyword>
<feature type="transmembrane region" description="Helical" evidence="7">
    <location>
        <begin position="326"/>
        <end position="345"/>
    </location>
</feature>
<dbReference type="Pfam" id="PF07690">
    <property type="entry name" value="MFS_1"/>
    <property type="match status" value="2"/>
</dbReference>
<evidence type="ECO:0000259" key="8">
    <source>
        <dbReference type="PROSITE" id="PS50850"/>
    </source>
</evidence>
<evidence type="ECO:0000256" key="4">
    <source>
        <dbReference type="ARBA" id="ARBA00022692"/>
    </source>
</evidence>
<dbReference type="Gene3D" id="1.20.1250.20">
    <property type="entry name" value="MFS general substrate transporter like domains"/>
    <property type="match status" value="1"/>
</dbReference>
<dbReference type="InterPro" id="IPR020846">
    <property type="entry name" value="MFS_dom"/>
</dbReference>
<evidence type="ECO:0000256" key="2">
    <source>
        <dbReference type="ARBA" id="ARBA00022448"/>
    </source>
</evidence>
<dbReference type="InterPro" id="IPR036259">
    <property type="entry name" value="MFS_trans_sf"/>
</dbReference>
<feature type="transmembrane region" description="Helical" evidence="7">
    <location>
        <begin position="7"/>
        <end position="26"/>
    </location>
</feature>
<feature type="transmembrane region" description="Helical" evidence="7">
    <location>
        <begin position="132"/>
        <end position="150"/>
    </location>
</feature>
<keyword evidence="6 7" id="KW-0472">Membrane</keyword>
<name>A0A848KQ67_9NOCA</name>
<feature type="transmembrane region" description="Helical" evidence="7">
    <location>
        <begin position="162"/>
        <end position="182"/>
    </location>
</feature>
<dbReference type="AlphaFoldDB" id="A0A848KQ67"/>
<keyword evidence="5 7" id="KW-1133">Transmembrane helix</keyword>
<dbReference type="PANTHER" id="PTHR42718:SF46">
    <property type="entry name" value="BLR6921 PROTEIN"/>
    <property type="match status" value="1"/>
</dbReference>
<accession>A0A848KQ67</accession>
<dbReference type="EMBL" id="VCQU01000012">
    <property type="protein sequence ID" value="NMN98742.1"/>
    <property type="molecule type" value="Genomic_DNA"/>
</dbReference>
<sequence>METKQRWVLGLTSLASLMVMLDMLVVTTALREIQRDLGASLADLEWTISAYTLTFAVLLMTGAALGDRFGRRRVVNAGIAVFTLASVGCALAPDTAWLIADRAVQGAGSALIMPNAMALLSAAFAPQHRARALGIFSSITGLATLGGPLVGGAVVEGLAWQWIFWLSVPIGLLLVPLVRAHITESERVDSRLDGRGLVLVSGAAFGVVWGLIRGNAAGWTSAEVVASLVTGIVFGAAFVAWERHAIAPMIPLEYFRIRAFSAGNLAAFLLYGSVFGTAFFLAQFLQVALLSSPLEAGLQMLPWTVTLFVVAPVAGAKVRRYGERPFIVGGLALQALGFGLIGVLAEPDVAYSSLIVPMMIAGIGVSAAMPAAQNAVLGAVPPTAVGKAAGTVNVMRQLGGTFGIAVLAAVFAHVGGYSTPSTMSAGFGAALYIAAVLSLSGAIIGLGTDARRRAVAAVPAVSEPARA</sequence>
<dbReference type="Proteomes" id="UP000535543">
    <property type="component" value="Unassembled WGS sequence"/>
</dbReference>
<feature type="transmembrane region" description="Helical" evidence="7">
    <location>
        <begin position="77"/>
        <end position="100"/>
    </location>
</feature>
<dbReference type="PROSITE" id="PS50850">
    <property type="entry name" value="MFS"/>
    <property type="match status" value="1"/>
</dbReference>
<dbReference type="RefSeq" id="WP_169593358.1">
    <property type="nucleotide sequence ID" value="NZ_VCQU01000012.1"/>
</dbReference>
<dbReference type="CDD" id="cd17321">
    <property type="entry name" value="MFS_MMR_MDR_like"/>
    <property type="match status" value="1"/>
</dbReference>
<dbReference type="Gene3D" id="1.20.1720.10">
    <property type="entry name" value="Multidrug resistance protein D"/>
    <property type="match status" value="1"/>
</dbReference>
<evidence type="ECO:0000256" key="5">
    <source>
        <dbReference type="ARBA" id="ARBA00022989"/>
    </source>
</evidence>
<dbReference type="NCBIfam" id="TIGR00711">
    <property type="entry name" value="efflux_EmrB"/>
    <property type="match status" value="1"/>
</dbReference>
<dbReference type="InterPro" id="IPR004638">
    <property type="entry name" value="EmrB-like"/>
</dbReference>